<dbReference type="AlphaFoldDB" id="A0A391P9V1"/>
<protein>
    <submittedName>
        <fullName evidence="2">Uncharacterized protein</fullName>
    </submittedName>
</protein>
<evidence type="ECO:0000313" key="3">
    <source>
        <dbReference type="Proteomes" id="UP000265618"/>
    </source>
</evidence>
<dbReference type="EMBL" id="BDIP01007064">
    <property type="protein sequence ID" value="GCA64382.1"/>
    <property type="molecule type" value="Genomic_DNA"/>
</dbReference>
<feature type="compositionally biased region" description="Basic residues" evidence="1">
    <location>
        <begin position="91"/>
        <end position="107"/>
    </location>
</feature>
<proteinExistence type="predicted"/>
<reference evidence="2 3" key="1">
    <citation type="journal article" date="2018" name="PLoS ONE">
        <title>The draft genome of Kipferlia bialata reveals reductive genome evolution in fornicate parasites.</title>
        <authorList>
            <person name="Tanifuji G."/>
            <person name="Takabayashi S."/>
            <person name="Kume K."/>
            <person name="Takagi M."/>
            <person name="Nakayama T."/>
            <person name="Kamikawa R."/>
            <person name="Inagaki Y."/>
            <person name="Hashimoto T."/>
        </authorList>
    </citation>
    <scope>NUCLEOTIDE SEQUENCE [LARGE SCALE GENOMIC DNA]</scope>
    <source>
        <strain evidence="2">NY0173</strain>
    </source>
</reference>
<sequence>MSLSAELKLQNVPKMSIGRFFKARPGETKARCRHVSCKSRADADCCFHRGNTESQKRHILKYHHTECTVAELKQLVPYVIEADKARRLRKLKKKRLDSSKGKGKGKGRQSTFDMGKTPDFVPGSIPNVETLKYIIVMLVVHNALPY</sequence>
<organism evidence="2 3">
    <name type="scientific">Kipferlia bialata</name>
    <dbReference type="NCBI Taxonomy" id="797122"/>
    <lineage>
        <taxon>Eukaryota</taxon>
        <taxon>Metamonada</taxon>
        <taxon>Carpediemonas-like organisms</taxon>
        <taxon>Kipferlia</taxon>
    </lineage>
</organism>
<evidence type="ECO:0000256" key="1">
    <source>
        <dbReference type="SAM" id="MobiDB-lite"/>
    </source>
</evidence>
<evidence type="ECO:0000313" key="2">
    <source>
        <dbReference type="EMBL" id="GCA64382.1"/>
    </source>
</evidence>
<feature type="region of interest" description="Disordered" evidence="1">
    <location>
        <begin position="91"/>
        <end position="115"/>
    </location>
</feature>
<gene>
    <name evidence="2" type="ORF">KIPB_014107</name>
</gene>
<comment type="caution">
    <text evidence="2">The sequence shown here is derived from an EMBL/GenBank/DDBJ whole genome shotgun (WGS) entry which is preliminary data.</text>
</comment>
<name>A0A391P9V1_9EUKA</name>
<accession>A0A391P9V1</accession>
<keyword evidence="3" id="KW-1185">Reference proteome</keyword>
<dbReference type="Proteomes" id="UP000265618">
    <property type="component" value="Unassembled WGS sequence"/>
</dbReference>